<evidence type="ECO:0000313" key="4">
    <source>
        <dbReference type="Proteomes" id="UP000305539"/>
    </source>
</evidence>
<protein>
    <submittedName>
        <fullName evidence="3">YfdX family protein</fullName>
    </submittedName>
</protein>
<feature type="compositionally biased region" description="Low complexity" evidence="1">
    <location>
        <begin position="238"/>
        <end position="253"/>
    </location>
</feature>
<feature type="chain" id="PRO_5020595783" evidence="2">
    <location>
        <begin position="29"/>
        <end position="282"/>
    </location>
</feature>
<reference evidence="3 4" key="1">
    <citation type="submission" date="2019-04" db="EMBL/GenBank/DDBJ databases">
        <title>Trinickia sp. 7GSK02, isolated from subtropical forest soil.</title>
        <authorList>
            <person name="Gao Z.-H."/>
            <person name="Qiu L.-H."/>
        </authorList>
    </citation>
    <scope>NUCLEOTIDE SEQUENCE [LARGE SCALE GENOMIC DNA]</scope>
    <source>
        <strain evidence="3 4">7GSK02</strain>
    </source>
</reference>
<dbReference type="OrthoDB" id="6506866at2"/>
<dbReference type="AlphaFoldDB" id="A0A4U1HQQ1"/>
<keyword evidence="4" id="KW-1185">Reference proteome</keyword>
<feature type="region of interest" description="Disordered" evidence="1">
    <location>
        <begin position="230"/>
        <end position="253"/>
    </location>
</feature>
<keyword evidence="2" id="KW-0732">Signal</keyword>
<gene>
    <name evidence="3" type="ORF">FAZ69_22465</name>
</gene>
<sequence>MKKTRIASAIVCAMALTAGMVGMSNVVAAEPTTAAAAAPAPGKAAAKDLRKLSKEGSKAFNDVSQARLALFDGKPEAAVKLIKEAQQSLKKAKADDTAFLKAESEMKGPASEAAAAKAAAAAPVQWLPVAGEVSIGEDISKNSAKVDAVDKANSQMKSGDRDGAMETLRLADIKVIYTLAAVPLQKTIADVDTVDGLLTAKRYYEANLAMKRVQDAVRYASLEETDKVAPPAKAGGTAAVPAEQGASAAQAAAAAPSAPASAAAAASKADAPASAVSGAVQK</sequence>
<dbReference type="Gene3D" id="6.10.250.2140">
    <property type="match status" value="1"/>
</dbReference>
<name>A0A4U1HQQ1_9BURK</name>
<dbReference type="InterPro" id="IPR021236">
    <property type="entry name" value="Uncharacterised_YfdX"/>
</dbReference>
<dbReference type="Gene3D" id="1.20.120.1940">
    <property type="entry name" value="YfdX protein domain"/>
    <property type="match status" value="1"/>
</dbReference>
<organism evidence="3 4">
    <name type="scientific">Trinickia terrae</name>
    <dbReference type="NCBI Taxonomy" id="2571161"/>
    <lineage>
        <taxon>Bacteria</taxon>
        <taxon>Pseudomonadati</taxon>
        <taxon>Pseudomonadota</taxon>
        <taxon>Betaproteobacteria</taxon>
        <taxon>Burkholderiales</taxon>
        <taxon>Burkholderiaceae</taxon>
        <taxon>Trinickia</taxon>
    </lineage>
</organism>
<evidence type="ECO:0000256" key="2">
    <source>
        <dbReference type="SAM" id="SignalP"/>
    </source>
</evidence>
<dbReference type="Pfam" id="PF10938">
    <property type="entry name" value="YfdX"/>
    <property type="match status" value="1"/>
</dbReference>
<comment type="caution">
    <text evidence="3">The sequence shown here is derived from an EMBL/GenBank/DDBJ whole genome shotgun (WGS) entry which is preliminary data.</text>
</comment>
<evidence type="ECO:0000313" key="3">
    <source>
        <dbReference type="EMBL" id="TKC83799.1"/>
    </source>
</evidence>
<feature type="signal peptide" evidence="2">
    <location>
        <begin position="1"/>
        <end position="28"/>
    </location>
</feature>
<proteinExistence type="predicted"/>
<dbReference type="Proteomes" id="UP000305539">
    <property type="component" value="Unassembled WGS sequence"/>
</dbReference>
<dbReference type="EMBL" id="SWJE01000013">
    <property type="protein sequence ID" value="TKC83799.1"/>
    <property type="molecule type" value="Genomic_DNA"/>
</dbReference>
<evidence type="ECO:0000256" key="1">
    <source>
        <dbReference type="SAM" id="MobiDB-lite"/>
    </source>
</evidence>
<accession>A0A4U1HQQ1</accession>